<evidence type="ECO:0000256" key="1">
    <source>
        <dbReference type="ARBA" id="ARBA00004477"/>
    </source>
</evidence>
<feature type="transmembrane region" description="Helical" evidence="7">
    <location>
        <begin position="6"/>
        <end position="27"/>
    </location>
</feature>
<reference evidence="8 9" key="1">
    <citation type="submission" date="2024-11" db="EMBL/GenBank/DDBJ databases">
        <title>Chromosome-level genome assembly of the freshwater bivalve Anodonta woodiana.</title>
        <authorList>
            <person name="Chen X."/>
        </authorList>
    </citation>
    <scope>NUCLEOTIDE SEQUENCE [LARGE SCALE GENOMIC DNA]</scope>
    <source>
        <strain evidence="8">MN2024</strain>
        <tissue evidence="8">Gills</tissue>
    </source>
</reference>
<dbReference type="PANTHER" id="PTHR16433">
    <property type="entry name" value="DOLICHOL-PHOSPHATE MANNOSYLTRANSFERASE SUBUNIT 3"/>
    <property type="match status" value="1"/>
</dbReference>
<feature type="transmembrane region" description="Helical" evidence="7">
    <location>
        <begin position="39"/>
        <end position="60"/>
    </location>
</feature>
<comment type="similarity">
    <text evidence="2 7">Belongs to the DPM3 family.</text>
</comment>
<evidence type="ECO:0000256" key="4">
    <source>
        <dbReference type="ARBA" id="ARBA00022824"/>
    </source>
</evidence>
<evidence type="ECO:0000256" key="7">
    <source>
        <dbReference type="RuleBase" id="RU365085"/>
    </source>
</evidence>
<accession>A0ABD3UQI3</accession>
<dbReference type="GO" id="GO:0005789">
    <property type="term" value="C:endoplasmic reticulum membrane"/>
    <property type="evidence" value="ECO:0007669"/>
    <property type="project" value="UniProtKB-SubCell"/>
</dbReference>
<keyword evidence="3 7" id="KW-0812">Transmembrane</keyword>
<comment type="subunit">
    <text evidence="7">Component of the dolichol-phosphate mannose (DPM) synthase complex.</text>
</comment>
<gene>
    <name evidence="8" type="ORF">ACJMK2_015417</name>
</gene>
<comment type="subcellular location">
    <subcellularLocation>
        <location evidence="1 7">Endoplasmic reticulum membrane</location>
        <topology evidence="1 7">Multi-pass membrane protein</topology>
    </subcellularLocation>
</comment>
<evidence type="ECO:0000256" key="2">
    <source>
        <dbReference type="ARBA" id="ARBA00010430"/>
    </source>
</evidence>
<keyword evidence="5 7" id="KW-1133">Transmembrane helix</keyword>
<proteinExistence type="inferred from homology"/>
<evidence type="ECO:0000313" key="8">
    <source>
        <dbReference type="EMBL" id="KAL3851690.1"/>
    </source>
</evidence>
<comment type="function">
    <text evidence="7">Stabilizer subunit of the dolichol-phosphate mannose (DPM) synthase complex; tethers catalytic subunit to the ER.</text>
</comment>
<dbReference type="PANTHER" id="PTHR16433:SF0">
    <property type="entry name" value="DOLICHOL-PHOSPHATE MANNOSYLTRANSFERASE SUBUNIT 3"/>
    <property type="match status" value="1"/>
</dbReference>
<comment type="pathway">
    <text evidence="7">Protein modification; protein glycosylation.</text>
</comment>
<sequence length="94" mass="10924">MIPKLFQWLIGLSVFMSIWVALVFDYVAVEFSKSNRQIVVLFPFYLLVVFAGYSLIVIGYRVATFNDCQEASEELKKQIQEAKQELTSRGFKFE</sequence>
<comment type="caution">
    <text evidence="8">The sequence shown here is derived from an EMBL/GenBank/DDBJ whole genome shotgun (WGS) entry which is preliminary data.</text>
</comment>
<dbReference type="Pfam" id="PF08285">
    <property type="entry name" value="DPM3"/>
    <property type="match status" value="1"/>
</dbReference>
<protein>
    <recommendedName>
        <fullName evidence="7">Dolichol-phosphate mannosyltransferase subunit 3</fullName>
    </recommendedName>
</protein>
<organism evidence="8 9">
    <name type="scientific">Sinanodonta woodiana</name>
    <name type="common">Chinese pond mussel</name>
    <name type="synonym">Anodonta woodiana</name>
    <dbReference type="NCBI Taxonomy" id="1069815"/>
    <lineage>
        <taxon>Eukaryota</taxon>
        <taxon>Metazoa</taxon>
        <taxon>Spiralia</taxon>
        <taxon>Lophotrochozoa</taxon>
        <taxon>Mollusca</taxon>
        <taxon>Bivalvia</taxon>
        <taxon>Autobranchia</taxon>
        <taxon>Heteroconchia</taxon>
        <taxon>Palaeoheterodonta</taxon>
        <taxon>Unionida</taxon>
        <taxon>Unionoidea</taxon>
        <taxon>Unionidae</taxon>
        <taxon>Unioninae</taxon>
        <taxon>Sinanodonta</taxon>
    </lineage>
</organism>
<evidence type="ECO:0000256" key="6">
    <source>
        <dbReference type="ARBA" id="ARBA00023136"/>
    </source>
</evidence>
<name>A0ABD3UQI3_SINWO</name>
<keyword evidence="4 7" id="KW-0256">Endoplasmic reticulum</keyword>
<dbReference type="AlphaFoldDB" id="A0ABD3UQI3"/>
<dbReference type="InterPro" id="IPR013174">
    <property type="entry name" value="DPM3"/>
</dbReference>
<dbReference type="Proteomes" id="UP001634394">
    <property type="component" value="Unassembled WGS sequence"/>
</dbReference>
<evidence type="ECO:0000256" key="3">
    <source>
        <dbReference type="ARBA" id="ARBA00022692"/>
    </source>
</evidence>
<keyword evidence="9" id="KW-1185">Reference proteome</keyword>
<keyword evidence="6 7" id="KW-0472">Membrane</keyword>
<dbReference type="EMBL" id="JBJQND010000015">
    <property type="protein sequence ID" value="KAL3851690.1"/>
    <property type="molecule type" value="Genomic_DNA"/>
</dbReference>
<evidence type="ECO:0000256" key="5">
    <source>
        <dbReference type="ARBA" id="ARBA00022989"/>
    </source>
</evidence>
<evidence type="ECO:0000313" key="9">
    <source>
        <dbReference type="Proteomes" id="UP001634394"/>
    </source>
</evidence>